<feature type="coiled-coil region" evidence="8">
    <location>
        <begin position="1297"/>
        <end position="1324"/>
    </location>
</feature>
<dbReference type="SMART" id="SM00242">
    <property type="entry name" value="MYSc"/>
    <property type="match status" value="1"/>
</dbReference>
<dbReference type="Pfam" id="PF01843">
    <property type="entry name" value="DIL"/>
    <property type="match status" value="1"/>
</dbReference>
<feature type="domain" description="Myosin motor" evidence="10">
    <location>
        <begin position="75"/>
        <end position="753"/>
    </location>
</feature>
<dbReference type="InterPro" id="IPR027417">
    <property type="entry name" value="P-loop_NTPase"/>
</dbReference>
<dbReference type="InterPro" id="IPR000048">
    <property type="entry name" value="IQ_motif_EF-hand-BS"/>
</dbReference>
<feature type="region of interest" description="Actin-binding" evidence="7">
    <location>
        <begin position="632"/>
        <end position="654"/>
    </location>
</feature>
<dbReference type="Gene3D" id="6.20.240.20">
    <property type="match status" value="1"/>
</dbReference>
<dbReference type="Gene3D" id="1.20.5.190">
    <property type="match status" value="2"/>
</dbReference>
<evidence type="ECO:0000256" key="5">
    <source>
        <dbReference type="ARBA" id="ARBA00023175"/>
    </source>
</evidence>
<evidence type="ECO:0000256" key="4">
    <source>
        <dbReference type="ARBA" id="ARBA00023123"/>
    </source>
</evidence>
<dbReference type="PROSITE" id="PS51456">
    <property type="entry name" value="MYOSIN_MOTOR"/>
    <property type="match status" value="1"/>
</dbReference>
<dbReference type="GO" id="GO:0016020">
    <property type="term" value="C:membrane"/>
    <property type="evidence" value="ECO:0007669"/>
    <property type="project" value="TreeGrafter"/>
</dbReference>
<gene>
    <name evidence="11" type="ORF">LOD99_6854</name>
</gene>
<evidence type="ECO:0000259" key="10">
    <source>
        <dbReference type="PROSITE" id="PS51456"/>
    </source>
</evidence>
<dbReference type="PANTHER" id="PTHR13140">
    <property type="entry name" value="MYOSIN"/>
    <property type="match status" value="1"/>
</dbReference>
<feature type="coiled-coil region" evidence="8">
    <location>
        <begin position="993"/>
        <end position="1027"/>
    </location>
</feature>
<name>A0AAV7JL13_9METZ</name>
<dbReference type="PROSITE" id="PS50096">
    <property type="entry name" value="IQ"/>
    <property type="match status" value="2"/>
</dbReference>
<dbReference type="Pfam" id="PF00612">
    <property type="entry name" value="IQ"/>
    <property type="match status" value="1"/>
</dbReference>
<evidence type="ECO:0000256" key="8">
    <source>
        <dbReference type="SAM" id="Coils"/>
    </source>
</evidence>
<dbReference type="Gene3D" id="1.20.120.720">
    <property type="entry name" value="Myosin VI head, motor domain, U50 subdomain"/>
    <property type="match status" value="1"/>
</dbReference>
<evidence type="ECO:0000313" key="12">
    <source>
        <dbReference type="Proteomes" id="UP001165289"/>
    </source>
</evidence>
<dbReference type="Gene3D" id="3.40.850.10">
    <property type="entry name" value="Kinesin motor domain"/>
    <property type="match status" value="1"/>
</dbReference>
<dbReference type="PANTHER" id="PTHR13140:SF706">
    <property type="entry name" value="DILUTE CLASS UNCONVENTIONAL MYOSIN, ISOFORM C"/>
    <property type="match status" value="1"/>
</dbReference>
<sequence length="1755" mass="199085">MSFDITDYPQLSLYTKGTRIWVPCPQKVWREAEVTQQLEDTRTLKIRPLKTLEEYTLCISDRSHFPHLKNPAVLLGDSDLTSLSYLHEPAVLASLEMRYASYNLIYTWCGIVLIAINPYQDIPLYGPEIARAYSQLYSGDRMDPHIYAVAEEARRKMSLGGQDQSIIVTGESGAGKTMSACFVMKYFADVTAPREQALEKRVLACNPILEAFGNAKTIRNDNSSRFGKFIELCFDSSAGLSGANIRTYLLEKTRVVRQSSAERNYHIFYQMCAARTSCPLLKPLQLSNSCNYTFLTGGGTMATNIARDDCSDFMHTLEAMEMMGLPSNQITEVFSLLAGILHLGNIEISSTDGEEALLQVTSRPLISCASLWGVPPAGLSRGMLQRQIATSRDTVTKSLTQREAIRCRNGFAKFLYAQLFRWLVSVLNTSLCPSDPISNFIGVLDIYGFESLEINSFEQLCINYSNEKLQLLFTEHVFRLEQEEYLMEAIHWEYIPFSDNVATLQLIESHLGVLDLLDETCQMPRATDTCWTYKLSSYHNKNSRFFRPKTSIQSFRILHYAGWVEYQSAGFLDKNTDPVAVDLVSLLRNSSCSLVCELGDCPQLMGTSGGARGPKRSSFRSITVANQFRRSLTELVDKLRRTTSHYIRCIKPNDSKESFSFSSRRVVGQLRACGVLETVRISADGYPSRLSYSDFFARYSLLVPIGTIDKTEVKQTSSLLLASIFKEREQYQLGRNKVFLRSGAIALLERERTRKLESAVVAIQALARGISVRTSFRRVRKFVLTTQSMSRGILFRRELKLRTDVIGTKYKLLDYYRGRETDRQTFLHSLVSFQATSRRILLHRELHRQKVLKSVIIIQKYLKGFMVREQFSVLRNGIILLQACVRRRIAQRIFRDMKANRRVNRCDKGEKNWGLEKKIIQLQRRLSVKEQENSYLKNKNDNKQTYKGGRNGLERSFSVRYARPLVATSDISSLKNDLDLERKQRTLDYNLHRQQVEQLRLSHRQEREDLNRQIYQLTQELENYKSADDKLSDSSIDFEIVNKDCNTYHPADKRLPSEVILRESSPSGRSSGGIESGIDVSSVTLDPWGRTRSDSDWLRLNELEIEGTWLCNLLDKFSPKQTRPLSDLLSLLPSDLLPPPVSLIGTKHLTSILQLISDLTELRHELSLAAPQSLRRDSLPSRFVSSLSFPAIPEGLSVGHKRKGSVDSTSPHSRTTSLLTSSLTSSILGGTAEPELDCLLQQINSLKQANQLIHSELEADHINTLELIKQKDSCIHKLQQKLSAVRSMSYGARTPMEAKLQQEVSRLTQENMDVTSELETIQEDLKAISLSSLPISDTMPSVSKLSAPPVKRGLLQCPRDQEPLLIKTLILEMRPNRTAGLVPGLPAHLLFLALRSADERQDERQVEAILSGSVKAIRQVIRHSRQDLHLLGFWLCNVSVLIGDLKQFSGEDAYQVTNNELQRKECLQNFDLTDFRYLFNDLCVGIYHDVITAIQERIQHLIVPALLEHQAIPTVAMFRPSGANSDGRRSSGLGKHSSSILREEITIRDLVRELSLILEVLGDMGVSSCAIKQLMRQIFYFINSVALNNILLRKDLCHWSRGLNVRYNISQLEDWGRTHAHLIDSRGLDALLPLTQAAQLLQINKKERDATEKICGVCTELSPLQIQKLLTMYTPANEFEERVPPALIRSISQYFNISVSSKSGDLPSRSKHIQPRLMQDISLVYPPTFPYSPSSLLLSEMELPHSWDLTFLKHI</sequence>
<dbReference type="EMBL" id="JAKMXF010000322">
    <property type="protein sequence ID" value="KAI6649135.1"/>
    <property type="molecule type" value="Genomic_DNA"/>
</dbReference>
<dbReference type="SMART" id="SM00015">
    <property type="entry name" value="IQ"/>
    <property type="match status" value="4"/>
</dbReference>
<keyword evidence="3 8" id="KW-0175">Coiled coil</keyword>
<comment type="caution">
    <text evidence="11">The sequence shown here is derived from an EMBL/GenBank/DDBJ whole genome shotgun (WGS) entry which is preliminary data.</text>
</comment>
<dbReference type="SUPFAM" id="SSF52540">
    <property type="entry name" value="P-loop containing nucleoside triphosphate hydrolases"/>
    <property type="match status" value="2"/>
</dbReference>
<feature type="domain" description="Dilute" evidence="9">
    <location>
        <begin position="1411"/>
        <end position="1697"/>
    </location>
</feature>
<evidence type="ECO:0000256" key="1">
    <source>
        <dbReference type="ARBA" id="ARBA00022741"/>
    </source>
</evidence>
<comment type="similarity">
    <text evidence="7">Belongs to the TRAFAC class myosin-kinesin ATPase superfamily. Myosin family.</text>
</comment>
<dbReference type="PROSITE" id="PS51126">
    <property type="entry name" value="DILUTE"/>
    <property type="match status" value="1"/>
</dbReference>
<dbReference type="GO" id="GO:0005737">
    <property type="term" value="C:cytoplasm"/>
    <property type="evidence" value="ECO:0007669"/>
    <property type="project" value="TreeGrafter"/>
</dbReference>
<dbReference type="GO" id="GO:0051015">
    <property type="term" value="F:actin filament binding"/>
    <property type="evidence" value="ECO:0007669"/>
    <property type="project" value="TreeGrafter"/>
</dbReference>
<dbReference type="GO" id="GO:0005524">
    <property type="term" value="F:ATP binding"/>
    <property type="evidence" value="ECO:0007669"/>
    <property type="project" value="UniProtKB-UniRule"/>
</dbReference>
<evidence type="ECO:0000259" key="9">
    <source>
        <dbReference type="PROSITE" id="PS51126"/>
    </source>
</evidence>
<dbReference type="Pfam" id="PF00063">
    <property type="entry name" value="Myosin_head"/>
    <property type="match status" value="1"/>
</dbReference>
<keyword evidence="1 7" id="KW-0547">Nucleotide-binding</keyword>
<dbReference type="GO" id="GO:0007015">
    <property type="term" value="P:actin filament organization"/>
    <property type="evidence" value="ECO:0007669"/>
    <property type="project" value="TreeGrafter"/>
</dbReference>
<evidence type="ECO:0000313" key="11">
    <source>
        <dbReference type="EMBL" id="KAI6649135.1"/>
    </source>
</evidence>
<dbReference type="InterPro" id="IPR001609">
    <property type="entry name" value="Myosin_head_motor_dom-like"/>
</dbReference>
<keyword evidence="2 7" id="KW-0067">ATP-binding</keyword>
<evidence type="ECO:0000256" key="3">
    <source>
        <dbReference type="ARBA" id="ARBA00023054"/>
    </source>
</evidence>
<dbReference type="GO" id="GO:0000146">
    <property type="term" value="F:microfilament motor activity"/>
    <property type="evidence" value="ECO:0007669"/>
    <property type="project" value="TreeGrafter"/>
</dbReference>
<keyword evidence="5 7" id="KW-0505">Motor protein</keyword>
<dbReference type="GO" id="GO:0016459">
    <property type="term" value="C:myosin complex"/>
    <property type="evidence" value="ECO:0007669"/>
    <property type="project" value="UniProtKB-KW"/>
</dbReference>
<keyword evidence="6 7" id="KW-0009">Actin-binding</keyword>
<feature type="binding site" evidence="7">
    <location>
        <begin position="170"/>
        <end position="177"/>
    </location>
    <ligand>
        <name>ATP</name>
        <dbReference type="ChEBI" id="CHEBI:30616"/>
    </ligand>
</feature>
<dbReference type="SMART" id="SM01132">
    <property type="entry name" value="DIL"/>
    <property type="match status" value="1"/>
</dbReference>
<evidence type="ECO:0000256" key="6">
    <source>
        <dbReference type="ARBA" id="ARBA00023203"/>
    </source>
</evidence>
<dbReference type="InterPro" id="IPR002710">
    <property type="entry name" value="Dilute_dom"/>
</dbReference>
<dbReference type="Gene3D" id="1.20.58.530">
    <property type="match status" value="1"/>
</dbReference>
<accession>A0AAV7JL13</accession>
<evidence type="ECO:0000256" key="7">
    <source>
        <dbReference type="PROSITE-ProRule" id="PRU00782"/>
    </source>
</evidence>
<keyword evidence="4 7" id="KW-0518">Myosin</keyword>
<evidence type="ECO:0000256" key="2">
    <source>
        <dbReference type="ARBA" id="ARBA00022840"/>
    </source>
</evidence>
<dbReference type="Proteomes" id="UP001165289">
    <property type="component" value="Unassembled WGS sequence"/>
</dbReference>
<dbReference type="Gene3D" id="1.10.10.820">
    <property type="match status" value="1"/>
</dbReference>
<proteinExistence type="inferred from homology"/>
<dbReference type="InterPro" id="IPR036961">
    <property type="entry name" value="Kinesin_motor_dom_sf"/>
</dbReference>
<organism evidence="11 12">
    <name type="scientific">Oopsacas minuta</name>
    <dbReference type="NCBI Taxonomy" id="111878"/>
    <lineage>
        <taxon>Eukaryota</taxon>
        <taxon>Metazoa</taxon>
        <taxon>Porifera</taxon>
        <taxon>Hexactinellida</taxon>
        <taxon>Hexasterophora</taxon>
        <taxon>Lyssacinosida</taxon>
        <taxon>Leucopsacidae</taxon>
        <taxon>Oopsacas</taxon>
    </lineage>
</organism>
<reference evidence="11 12" key="1">
    <citation type="journal article" date="2023" name="BMC Biol.">
        <title>The compact genome of the sponge Oopsacas minuta (Hexactinellida) is lacking key metazoan core genes.</title>
        <authorList>
            <person name="Santini S."/>
            <person name="Schenkelaars Q."/>
            <person name="Jourda C."/>
            <person name="Duchesne M."/>
            <person name="Belahbib H."/>
            <person name="Rocher C."/>
            <person name="Selva M."/>
            <person name="Riesgo A."/>
            <person name="Vervoort M."/>
            <person name="Leys S.P."/>
            <person name="Kodjabachian L."/>
            <person name="Le Bivic A."/>
            <person name="Borchiellini C."/>
            <person name="Claverie J.M."/>
            <person name="Renard E."/>
        </authorList>
    </citation>
    <scope>NUCLEOTIDE SEQUENCE [LARGE SCALE GENOMIC DNA]</scope>
    <source>
        <strain evidence="11">SPO-2</strain>
    </source>
</reference>
<dbReference type="PRINTS" id="PR00193">
    <property type="entry name" value="MYOSINHEAVY"/>
</dbReference>
<keyword evidence="12" id="KW-1185">Reference proteome</keyword>
<protein>
    <submittedName>
        <fullName evidence="11">Unconventional myosin-Vb isoform X2</fullName>
    </submittedName>
</protein>